<gene>
    <name evidence="1" type="ORF">SAMN03080594_104283</name>
</gene>
<protein>
    <submittedName>
        <fullName evidence="1">Uncharacterized protein</fullName>
    </submittedName>
</protein>
<proteinExistence type="predicted"/>
<keyword evidence="2" id="KW-1185">Reference proteome</keyword>
<dbReference type="Proteomes" id="UP000184406">
    <property type="component" value="Unassembled WGS sequence"/>
</dbReference>
<dbReference type="AlphaFoldDB" id="A0A1M5BYX7"/>
<accession>A0A1M5BYX7</accession>
<name>A0A1M5BYX7_9FLAO</name>
<reference evidence="2" key="1">
    <citation type="submission" date="2016-11" db="EMBL/GenBank/DDBJ databases">
        <authorList>
            <person name="Varghese N."/>
            <person name="Submissions S."/>
        </authorList>
    </citation>
    <scope>NUCLEOTIDE SEQUENCE [LARGE SCALE GENOMIC DNA]</scope>
    <source>
        <strain evidence="2">DSM 17539</strain>
    </source>
</reference>
<sequence length="36" mass="4263">MAIISIDVLSNLNWIYLDKLGNARIFLGLCEFYWKE</sequence>
<evidence type="ECO:0000313" key="1">
    <source>
        <dbReference type="EMBL" id="SHF47422.1"/>
    </source>
</evidence>
<evidence type="ECO:0000313" key="2">
    <source>
        <dbReference type="Proteomes" id="UP000184406"/>
    </source>
</evidence>
<dbReference type="EMBL" id="FQUX01000004">
    <property type="protein sequence ID" value="SHF47422.1"/>
    <property type="molecule type" value="Genomic_DNA"/>
</dbReference>
<organism evidence="1 2">
    <name type="scientific">Arenibacter palladensis</name>
    <dbReference type="NCBI Taxonomy" id="237373"/>
    <lineage>
        <taxon>Bacteria</taxon>
        <taxon>Pseudomonadati</taxon>
        <taxon>Bacteroidota</taxon>
        <taxon>Flavobacteriia</taxon>
        <taxon>Flavobacteriales</taxon>
        <taxon>Flavobacteriaceae</taxon>
        <taxon>Arenibacter</taxon>
    </lineage>
</organism>